<evidence type="ECO:0000313" key="2">
    <source>
        <dbReference type="Proteomes" id="UP000603912"/>
    </source>
</evidence>
<reference evidence="1" key="2">
    <citation type="submission" date="2020-09" db="EMBL/GenBank/DDBJ databases">
        <authorList>
            <person name="Sun Q."/>
            <person name="Zhou Y."/>
        </authorList>
    </citation>
    <scope>NUCLEOTIDE SEQUENCE</scope>
    <source>
        <strain evidence="1">CGMCC 1.12214</strain>
    </source>
</reference>
<comment type="caution">
    <text evidence="1">The sequence shown here is derived from an EMBL/GenBank/DDBJ whole genome shotgun (WGS) entry which is preliminary data.</text>
</comment>
<protein>
    <submittedName>
        <fullName evidence="1">Uncharacterized protein</fullName>
    </submittedName>
</protein>
<accession>A0A917MGE4</accession>
<organism evidence="1 2">
    <name type="scientific">Alsobacter metallidurans</name>
    <dbReference type="NCBI Taxonomy" id="340221"/>
    <lineage>
        <taxon>Bacteria</taxon>
        <taxon>Pseudomonadati</taxon>
        <taxon>Pseudomonadota</taxon>
        <taxon>Alphaproteobacteria</taxon>
        <taxon>Hyphomicrobiales</taxon>
        <taxon>Alsobacteraceae</taxon>
        <taxon>Alsobacter</taxon>
    </lineage>
</organism>
<dbReference type="RefSeq" id="WP_188516350.1">
    <property type="nucleotide sequence ID" value="NZ_BMES01000001.1"/>
</dbReference>
<proteinExistence type="predicted"/>
<dbReference type="EMBL" id="BMES01000001">
    <property type="protein sequence ID" value="GGH10610.1"/>
    <property type="molecule type" value="Genomic_DNA"/>
</dbReference>
<reference evidence="1" key="1">
    <citation type="journal article" date="2014" name="Int. J. Syst. Evol. Microbiol.">
        <title>Complete genome sequence of Corynebacterium casei LMG S-19264T (=DSM 44701T), isolated from a smear-ripened cheese.</title>
        <authorList>
            <consortium name="US DOE Joint Genome Institute (JGI-PGF)"/>
            <person name="Walter F."/>
            <person name="Albersmeier A."/>
            <person name="Kalinowski J."/>
            <person name="Ruckert C."/>
        </authorList>
    </citation>
    <scope>NUCLEOTIDE SEQUENCE</scope>
    <source>
        <strain evidence="1">CGMCC 1.12214</strain>
    </source>
</reference>
<dbReference type="Proteomes" id="UP000603912">
    <property type="component" value="Unassembled WGS sequence"/>
</dbReference>
<keyword evidence="2" id="KW-1185">Reference proteome</keyword>
<name>A0A917MGE4_9HYPH</name>
<evidence type="ECO:0000313" key="1">
    <source>
        <dbReference type="EMBL" id="GGH10610.1"/>
    </source>
</evidence>
<dbReference type="AlphaFoldDB" id="A0A917MGE4"/>
<sequence>MTNSHTALTAFAEIVSRTGRITFGDVQRLHRKVLPDGVSSREEIEVLIRLERDVRRYDRAYGAWLVANVVDYAVWGERPIGVLTAEMSDWLAPLLDKSRPTLVRIAKEIAREAQDVGASIEDVAAGEDGTAEAFIPARVEAELTMVA</sequence>
<gene>
    <name evidence="1" type="ORF">GCM10007036_07250</name>
</gene>